<dbReference type="Pfam" id="PF02518">
    <property type="entry name" value="HATPase_c"/>
    <property type="match status" value="1"/>
</dbReference>
<dbReference type="InterPro" id="IPR003661">
    <property type="entry name" value="HisK_dim/P_dom"/>
</dbReference>
<dbReference type="RefSeq" id="WP_243902279.1">
    <property type="nucleotide sequence ID" value="NZ_CAWQFN010000710.1"/>
</dbReference>
<gene>
    <name evidence="14" type="ORF">G7B40_031895</name>
</gene>
<dbReference type="InterPro" id="IPR033479">
    <property type="entry name" value="dCache_1"/>
</dbReference>
<evidence type="ECO:0000256" key="6">
    <source>
        <dbReference type="ARBA" id="ARBA00022692"/>
    </source>
</evidence>
<dbReference type="CDD" id="cd12912">
    <property type="entry name" value="PDC2_MCP_like"/>
    <property type="match status" value="1"/>
</dbReference>
<evidence type="ECO:0000256" key="4">
    <source>
        <dbReference type="ARBA" id="ARBA00022475"/>
    </source>
</evidence>
<dbReference type="InterPro" id="IPR005467">
    <property type="entry name" value="His_kinase_dom"/>
</dbReference>
<dbReference type="CDD" id="cd00082">
    <property type="entry name" value="HisKA"/>
    <property type="match status" value="1"/>
</dbReference>
<evidence type="ECO:0000256" key="7">
    <source>
        <dbReference type="ARBA" id="ARBA00022777"/>
    </source>
</evidence>
<evidence type="ECO:0000313" key="14">
    <source>
        <dbReference type="EMBL" id="MDR9899129.1"/>
    </source>
</evidence>
<keyword evidence="4" id="KW-1003">Cell membrane</keyword>
<protein>
    <recommendedName>
        <fullName evidence="3">histidine kinase</fullName>
        <ecNumber evidence="3">2.7.13.3</ecNumber>
    </recommendedName>
</protein>
<keyword evidence="14" id="KW-0067">ATP-binding</keyword>
<evidence type="ECO:0000256" key="9">
    <source>
        <dbReference type="ARBA" id="ARBA00023012"/>
    </source>
</evidence>
<dbReference type="SUPFAM" id="SSF47384">
    <property type="entry name" value="Homodimeric domain of signal transducing histidine kinase"/>
    <property type="match status" value="1"/>
</dbReference>
<dbReference type="SMART" id="SM00387">
    <property type="entry name" value="HATPase_c"/>
    <property type="match status" value="1"/>
</dbReference>
<comment type="catalytic activity">
    <reaction evidence="1">
        <text>ATP + protein L-histidine = ADP + protein N-phospho-L-histidine.</text>
        <dbReference type="EC" id="2.7.13.3"/>
    </reaction>
</comment>
<keyword evidence="15" id="KW-1185">Reference proteome</keyword>
<dbReference type="Gene3D" id="3.30.565.10">
    <property type="entry name" value="Histidine kinase-like ATPase, C-terminal domain"/>
    <property type="match status" value="1"/>
</dbReference>
<evidence type="ECO:0000256" key="10">
    <source>
        <dbReference type="ARBA" id="ARBA00023136"/>
    </source>
</evidence>
<keyword evidence="10 12" id="KW-0472">Membrane</keyword>
<feature type="transmembrane region" description="Helical" evidence="12">
    <location>
        <begin position="41"/>
        <end position="65"/>
    </location>
</feature>
<dbReference type="Gene3D" id="3.30.450.20">
    <property type="entry name" value="PAS domain"/>
    <property type="match status" value="2"/>
</dbReference>
<dbReference type="SUPFAM" id="SSF55874">
    <property type="entry name" value="ATPase domain of HSP90 chaperone/DNA topoisomerase II/histidine kinase"/>
    <property type="match status" value="1"/>
</dbReference>
<sequence>MRLALKNRLPPQEHTTRSAFGSSASRTLSPKVQRQRRMRNLTTPLILINTTLIVGAIGIFSYLLVRQLILEQIQAKALLQVHQRTDEIDQWLAVRKAEVYTLANTDTVRSLNWSQIEPYLRGEVRRIQEFFTFAVTYPDGSHYNTRIGNTHKNVKSRNDIRKALAGQNNISDPFFTPITRIHVVAIATPIRQTYDPASPPIAALNGNLTVGRVSEIINKLRYGEGSYAFALNSTGEPIIHPPQALMSTTKKSAKSFLESNDPNLADIARRMVNKQEGMKLALVDGKWKYVAHVPLEQANWSVALIIPLENIESQLVPLNVLASVLGGLLVIATIVAWQQILLTEQTKAQVLQLSAQEKTLQQQAQELAHTLKQLQQTQIQLVQTEKMSSLGQLVAGVAHEINNPISFISGNLTYARQYTEDLLKLVQLYQQHYPNPAPQIQQEAEAIELNFLSQDLPNLLTSMEVGTERIKKIVLSLRNFSRLDEAEKKAVNIHEGIDSALMILEHRFKAISNRPAIKVTKEYSELPTVECYPGQLNQVFMNILTNAIDAIEESLVENEVQGVNPEIRIWTKLTDDKHLLIGIADNGSGIPETHQQRLFDPFFTTKPIGKGTGLGLSISHQIITQKHCGKLQCISSPGNGAEFIIEIPVGQ</sequence>
<name>A0AAP5IDA2_9CYAN</name>
<evidence type="ECO:0000313" key="15">
    <source>
        <dbReference type="Proteomes" id="UP000667802"/>
    </source>
</evidence>
<accession>A0AAP5IDA2</accession>
<dbReference type="EC" id="2.7.13.3" evidence="3"/>
<evidence type="ECO:0000256" key="3">
    <source>
        <dbReference type="ARBA" id="ARBA00012438"/>
    </source>
</evidence>
<keyword evidence="5" id="KW-0597">Phosphoprotein</keyword>
<evidence type="ECO:0000256" key="11">
    <source>
        <dbReference type="SAM" id="MobiDB-lite"/>
    </source>
</evidence>
<dbReference type="Proteomes" id="UP000667802">
    <property type="component" value="Unassembled WGS sequence"/>
</dbReference>
<comment type="caution">
    <text evidence="14">The sequence shown here is derived from an EMBL/GenBank/DDBJ whole genome shotgun (WGS) entry which is preliminary data.</text>
</comment>
<reference evidence="15" key="1">
    <citation type="journal article" date="2021" name="Science">
        <title>Hunting the eagle killer: A cyanobacterial neurotoxin causes vacuolar myelinopathy.</title>
        <authorList>
            <person name="Breinlinger S."/>
            <person name="Phillips T.J."/>
            <person name="Haram B.N."/>
            <person name="Mares J."/>
            <person name="Martinez Yerena J.A."/>
            <person name="Hrouzek P."/>
            <person name="Sobotka R."/>
            <person name="Henderson W.M."/>
            <person name="Schmieder P."/>
            <person name="Williams S.M."/>
            <person name="Lauderdale J.D."/>
            <person name="Wilde H.D."/>
            <person name="Gerrin W."/>
            <person name="Kust A."/>
            <person name="Washington J.W."/>
            <person name="Wagner C."/>
            <person name="Geier B."/>
            <person name="Liebeke M."/>
            <person name="Enke H."/>
            <person name="Niedermeyer T.H.J."/>
            <person name="Wilde S.B."/>
        </authorList>
    </citation>
    <scope>NUCLEOTIDE SEQUENCE [LARGE SCALE GENOMIC DNA]</scope>
    <source>
        <strain evidence="15">Thurmond2011</strain>
    </source>
</reference>
<dbReference type="CDD" id="cd18773">
    <property type="entry name" value="PDC1_HK_sensor"/>
    <property type="match status" value="1"/>
</dbReference>
<evidence type="ECO:0000256" key="1">
    <source>
        <dbReference type="ARBA" id="ARBA00000085"/>
    </source>
</evidence>
<evidence type="ECO:0000256" key="12">
    <source>
        <dbReference type="SAM" id="Phobius"/>
    </source>
</evidence>
<dbReference type="InterPro" id="IPR036890">
    <property type="entry name" value="HATPase_C_sf"/>
</dbReference>
<dbReference type="Gene3D" id="1.10.287.130">
    <property type="match status" value="1"/>
</dbReference>
<feature type="domain" description="Histidine kinase" evidence="13">
    <location>
        <begin position="396"/>
        <end position="651"/>
    </location>
</feature>
<comment type="subcellular location">
    <subcellularLocation>
        <location evidence="2">Cell membrane</location>
        <topology evidence="2">Multi-pass membrane protein</topology>
    </subcellularLocation>
</comment>
<keyword evidence="7" id="KW-0418">Kinase</keyword>
<evidence type="ECO:0000256" key="2">
    <source>
        <dbReference type="ARBA" id="ARBA00004651"/>
    </source>
</evidence>
<dbReference type="PROSITE" id="PS50109">
    <property type="entry name" value="HIS_KIN"/>
    <property type="match status" value="1"/>
</dbReference>
<evidence type="ECO:0000259" key="13">
    <source>
        <dbReference type="PROSITE" id="PS50109"/>
    </source>
</evidence>
<dbReference type="PANTHER" id="PTHR43065:SF50">
    <property type="entry name" value="HISTIDINE KINASE"/>
    <property type="match status" value="1"/>
</dbReference>
<organism evidence="14 15">
    <name type="scientific">Aetokthonos hydrillicola Thurmond2011</name>
    <dbReference type="NCBI Taxonomy" id="2712845"/>
    <lineage>
        <taxon>Bacteria</taxon>
        <taxon>Bacillati</taxon>
        <taxon>Cyanobacteriota</taxon>
        <taxon>Cyanophyceae</taxon>
        <taxon>Nostocales</taxon>
        <taxon>Hapalosiphonaceae</taxon>
        <taxon>Aetokthonos</taxon>
    </lineage>
</organism>
<feature type="region of interest" description="Disordered" evidence="11">
    <location>
        <begin position="1"/>
        <end position="34"/>
    </location>
</feature>
<dbReference type="GO" id="GO:0005524">
    <property type="term" value="F:ATP binding"/>
    <property type="evidence" value="ECO:0007669"/>
    <property type="project" value="UniProtKB-KW"/>
</dbReference>
<dbReference type="InterPro" id="IPR003594">
    <property type="entry name" value="HATPase_dom"/>
</dbReference>
<dbReference type="InterPro" id="IPR036097">
    <property type="entry name" value="HisK_dim/P_sf"/>
</dbReference>
<keyword evidence="9" id="KW-0902">Two-component regulatory system</keyword>
<evidence type="ECO:0000256" key="8">
    <source>
        <dbReference type="ARBA" id="ARBA00022989"/>
    </source>
</evidence>
<feature type="compositionally biased region" description="Polar residues" evidence="11">
    <location>
        <begin position="17"/>
        <end position="32"/>
    </location>
</feature>
<dbReference type="Pfam" id="PF02743">
    <property type="entry name" value="dCache_1"/>
    <property type="match status" value="1"/>
</dbReference>
<dbReference type="PANTHER" id="PTHR43065">
    <property type="entry name" value="SENSOR HISTIDINE KINASE"/>
    <property type="match status" value="1"/>
</dbReference>
<dbReference type="GO" id="GO:0000155">
    <property type="term" value="F:phosphorelay sensor kinase activity"/>
    <property type="evidence" value="ECO:0007669"/>
    <property type="project" value="InterPro"/>
</dbReference>
<keyword evidence="6 12" id="KW-0812">Transmembrane</keyword>
<keyword evidence="14" id="KW-0547">Nucleotide-binding</keyword>
<dbReference type="GO" id="GO:0005886">
    <property type="term" value="C:plasma membrane"/>
    <property type="evidence" value="ECO:0007669"/>
    <property type="project" value="UniProtKB-SubCell"/>
</dbReference>
<dbReference type="AlphaFoldDB" id="A0AAP5IDA2"/>
<dbReference type="PRINTS" id="PR00344">
    <property type="entry name" value="BCTRLSENSOR"/>
</dbReference>
<proteinExistence type="predicted"/>
<dbReference type="InterPro" id="IPR004358">
    <property type="entry name" value="Sig_transdc_His_kin-like_C"/>
</dbReference>
<keyword evidence="8 12" id="KW-1133">Transmembrane helix</keyword>
<keyword evidence="7" id="KW-0808">Transferase</keyword>
<evidence type="ECO:0000256" key="5">
    <source>
        <dbReference type="ARBA" id="ARBA00022553"/>
    </source>
</evidence>
<dbReference type="SMART" id="SM00388">
    <property type="entry name" value="HisKA"/>
    <property type="match status" value="1"/>
</dbReference>
<dbReference type="EMBL" id="JAALHA020000022">
    <property type="protein sequence ID" value="MDR9899129.1"/>
    <property type="molecule type" value="Genomic_DNA"/>
</dbReference>